<feature type="non-terminal residue" evidence="7">
    <location>
        <position position="401"/>
    </location>
</feature>
<dbReference type="GO" id="GO:0005886">
    <property type="term" value="C:plasma membrane"/>
    <property type="evidence" value="ECO:0007669"/>
    <property type="project" value="TreeGrafter"/>
</dbReference>
<feature type="transmembrane region" description="Helical" evidence="4">
    <location>
        <begin position="202"/>
        <end position="223"/>
    </location>
</feature>
<dbReference type="RefSeq" id="XP_030746554.1">
    <property type="nucleotide sequence ID" value="XM_030890694.1"/>
</dbReference>
<keyword evidence="4" id="KW-0812">Transmembrane</keyword>
<dbReference type="GO" id="GO:0000166">
    <property type="term" value="F:nucleotide binding"/>
    <property type="evidence" value="ECO:0007669"/>
    <property type="project" value="UniProtKB-KW"/>
</dbReference>
<dbReference type="OrthoDB" id="2107370at2759"/>
<dbReference type="Proteomes" id="UP000504635">
    <property type="component" value="Unplaced"/>
</dbReference>
<feature type="transmembrane region" description="Helical" evidence="4">
    <location>
        <begin position="352"/>
        <end position="371"/>
    </location>
</feature>
<feature type="transmembrane region" description="Helical" evidence="4">
    <location>
        <begin position="243"/>
        <end position="264"/>
    </location>
</feature>
<dbReference type="GeneID" id="115875274"/>
<feature type="region of interest" description="Disordered" evidence="3">
    <location>
        <begin position="1"/>
        <end position="92"/>
    </location>
</feature>
<reference evidence="7" key="1">
    <citation type="submission" date="2025-08" db="UniProtKB">
        <authorList>
            <consortium name="RefSeq"/>
        </authorList>
    </citation>
    <scope>IDENTIFICATION</scope>
    <source>
        <tissue evidence="7">Gonads</tissue>
    </source>
</reference>
<dbReference type="GO" id="GO:0004016">
    <property type="term" value="F:adenylate cyclase activity"/>
    <property type="evidence" value="ECO:0007669"/>
    <property type="project" value="TreeGrafter"/>
</dbReference>
<feature type="compositionally biased region" description="Polar residues" evidence="3">
    <location>
        <begin position="1"/>
        <end position="15"/>
    </location>
</feature>
<dbReference type="InterPro" id="IPR032628">
    <property type="entry name" value="AC_N"/>
</dbReference>
<feature type="compositionally biased region" description="Polar residues" evidence="3">
    <location>
        <begin position="121"/>
        <end position="135"/>
    </location>
</feature>
<dbReference type="GO" id="GO:0007189">
    <property type="term" value="P:adenylate cyclase-activating G protein-coupled receptor signaling pathway"/>
    <property type="evidence" value="ECO:0007669"/>
    <property type="project" value="TreeGrafter"/>
</dbReference>
<feature type="compositionally biased region" description="Low complexity" evidence="3">
    <location>
        <begin position="57"/>
        <end position="81"/>
    </location>
</feature>
<dbReference type="AlphaFoldDB" id="A0A6J2X6M5"/>
<keyword evidence="4" id="KW-0472">Membrane</keyword>
<feature type="region of interest" description="Disordered" evidence="3">
    <location>
        <begin position="120"/>
        <end position="144"/>
    </location>
</feature>
<organism evidence="6 7">
    <name type="scientific">Sitophilus oryzae</name>
    <name type="common">Rice weevil</name>
    <name type="synonym">Curculio oryzae</name>
    <dbReference type="NCBI Taxonomy" id="7048"/>
    <lineage>
        <taxon>Eukaryota</taxon>
        <taxon>Metazoa</taxon>
        <taxon>Ecdysozoa</taxon>
        <taxon>Arthropoda</taxon>
        <taxon>Hexapoda</taxon>
        <taxon>Insecta</taxon>
        <taxon>Pterygota</taxon>
        <taxon>Neoptera</taxon>
        <taxon>Endopterygota</taxon>
        <taxon>Coleoptera</taxon>
        <taxon>Polyphaga</taxon>
        <taxon>Cucujiformia</taxon>
        <taxon>Curculionidae</taxon>
        <taxon>Dryophthorinae</taxon>
        <taxon>Sitophilus</taxon>
    </lineage>
</organism>
<evidence type="ECO:0000256" key="4">
    <source>
        <dbReference type="SAM" id="Phobius"/>
    </source>
</evidence>
<gene>
    <name evidence="7" type="primary">LOC115875274</name>
</gene>
<evidence type="ECO:0000259" key="5">
    <source>
        <dbReference type="Pfam" id="PF16214"/>
    </source>
</evidence>
<keyword evidence="6" id="KW-1185">Reference proteome</keyword>
<dbReference type="Pfam" id="PF16214">
    <property type="entry name" value="AC_N"/>
    <property type="match status" value="1"/>
</dbReference>
<evidence type="ECO:0000313" key="7">
    <source>
        <dbReference type="RefSeq" id="XP_030746554.1"/>
    </source>
</evidence>
<dbReference type="PANTHER" id="PTHR45627:SF16">
    <property type="entry name" value="ADENYLATE CYCLASE"/>
    <property type="match status" value="1"/>
</dbReference>
<feature type="domain" description="Adenylate cyclase N-terminal" evidence="5">
    <location>
        <begin position="174"/>
        <end position="401"/>
    </location>
</feature>
<evidence type="ECO:0000256" key="2">
    <source>
        <dbReference type="ARBA" id="ARBA00023239"/>
    </source>
</evidence>
<dbReference type="InParanoid" id="A0A6J2X6M5"/>
<dbReference type="PANTHER" id="PTHR45627">
    <property type="entry name" value="ADENYLATE CYCLASE TYPE 1"/>
    <property type="match status" value="1"/>
</dbReference>
<keyword evidence="2" id="KW-0456">Lyase</keyword>
<accession>A0A6J2X6M5</accession>
<sequence length="401" mass="44553">MQSTPMLCPLSTDSTPQRDWKQRLSLRDHRKRDMDNSTLKRGIGRRWTSLKQHPKLSDSSNDTGTGTTTPLSTPSSTANTSPFPGSVGGEHTKKSNWQVIEHFGSKEKGSLSSSLIAVGSITRSPPNRENGSAPNSPGPESHEVEAELLVSSASRMEAPTFFGKLVRLLGKLCSTHQFKNVQVEMLYQRYFLKMNQSNMTNLISLLLLLCIGFLLLGAVDFILPKAEVAHSIFEDSSRMDKLVVLMCTSACCIAIYGVLLTVVSKPAMNEVYLIIISYFILVTFLTLEVCIAFFFYNERPLVGTAFAVTSTYLTYALMPNRLKDAVLSGTILAITELILLVYVGNLTSFSDIISNFIILFCANLAGVCTHYPREVAQRKAFLETRQCIEARLKIQRENQQQ</sequence>
<feature type="transmembrane region" description="Helical" evidence="4">
    <location>
        <begin position="271"/>
        <end position="295"/>
    </location>
</feature>
<name>A0A6J2X6M5_SITOR</name>
<proteinExistence type="predicted"/>
<evidence type="ECO:0000313" key="6">
    <source>
        <dbReference type="Proteomes" id="UP000504635"/>
    </source>
</evidence>
<feature type="transmembrane region" description="Helical" evidence="4">
    <location>
        <begin position="325"/>
        <end position="346"/>
    </location>
</feature>
<keyword evidence="1" id="KW-0547">Nucleotide-binding</keyword>
<feature type="compositionally biased region" description="Basic and acidic residues" evidence="3">
    <location>
        <begin position="16"/>
        <end position="35"/>
    </location>
</feature>
<evidence type="ECO:0000256" key="1">
    <source>
        <dbReference type="ARBA" id="ARBA00022741"/>
    </source>
</evidence>
<dbReference type="KEGG" id="soy:115875274"/>
<keyword evidence="4" id="KW-1133">Transmembrane helix</keyword>
<protein>
    <submittedName>
        <fullName evidence="7">Adenylate cyclase type 5-like</fullName>
    </submittedName>
</protein>
<feature type="transmembrane region" description="Helical" evidence="4">
    <location>
        <begin position="301"/>
        <end position="318"/>
    </location>
</feature>
<evidence type="ECO:0000256" key="3">
    <source>
        <dbReference type="SAM" id="MobiDB-lite"/>
    </source>
</evidence>